<dbReference type="Proteomes" id="UP000323844">
    <property type="component" value="Plasmid unnamed"/>
</dbReference>
<name>A0A5C0UK17_9RICK</name>
<accession>A0A5C0UK17</accession>
<protein>
    <submittedName>
        <fullName evidence="1">Uncharacterized protein</fullName>
    </submittedName>
</protein>
<sequence length="172" mass="18851">MTTNFLGSKNEFVVTIDGIKPLDSKNHFGIPGSFVVRNIHFAERLRVADSLSDNTMREEFQHAALELYSPDASSANKLSATELSQLQEELVKLCKKSETKKVCMFQLVQVARDGVAADVATWEPEFTQECVGTFAMLGSSKLAFGLKAKEYTCGDGVKCANKYKLSAVGEAE</sequence>
<evidence type="ECO:0000313" key="1">
    <source>
        <dbReference type="EMBL" id="QEK39893.1"/>
    </source>
</evidence>
<organism evidence="1 2">
    <name type="scientific">Candidatus Sneabacter namystus</name>
    <dbReference type="NCBI Taxonomy" id="2601646"/>
    <lineage>
        <taxon>Bacteria</taxon>
        <taxon>Pseudomonadati</taxon>
        <taxon>Pseudomonadota</taxon>
        <taxon>Alphaproteobacteria</taxon>
        <taxon>Rickettsiales</taxon>
        <taxon>Rickettsiaceae</taxon>
        <taxon>Rickettsieae</taxon>
        <taxon>Candidatus Sneabacter</taxon>
    </lineage>
</organism>
<keyword evidence="1" id="KW-0614">Plasmid</keyword>
<keyword evidence="2" id="KW-1185">Reference proteome</keyword>
<gene>
    <name evidence="1" type="ORF">FZC37_03020</name>
</gene>
<evidence type="ECO:0000313" key="2">
    <source>
        <dbReference type="Proteomes" id="UP000323844"/>
    </source>
</evidence>
<dbReference type="EMBL" id="CP043313">
    <property type="protein sequence ID" value="QEK39893.1"/>
    <property type="molecule type" value="Genomic_DNA"/>
</dbReference>
<dbReference type="KEGG" id="snay:FZC37_03020"/>
<proteinExistence type="predicted"/>
<reference evidence="1 2" key="1">
    <citation type="submission" date="2019-08" db="EMBL/GenBank/DDBJ databases">
        <title>Highly reduced genomes of protist endosymbionts show evolutionary convergence.</title>
        <authorList>
            <person name="George E."/>
            <person name="Husnik F."/>
            <person name="Tashyreva D."/>
            <person name="Prokopchuk G."/>
            <person name="Horak A."/>
            <person name="Kwong W.K."/>
            <person name="Lukes J."/>
            <person name="Keeling P.J."/>
        </authorList>
    </citation>
    <scope>NUCLEOTIDE SEQUENCE [LARGE SCALE GENOMIC DNA]</scope>
    <source>
        <strain evidence="1">1621</strain>
        <plasmid evidence="1 2">unnamed</plasmid>
    </source>
</reference>
<dbReference type="RefSeq" id="WP_148952254.1">
    <property type="nucleotide sequence ID" value="NZ_CP043313.1"/>
</dbReference>
<dbReference type="AlphaFoldDB" id="A0A5C0UK17"/>
<geneLocation type="plasmid" evidence="1 2">
    <name>unnamed</name>
</geneLocation>